<reference evidence="1" key="1">
    <citation type="journal article" date="2023" name="GigaByte">
        <title>Genome assembly of the bearded iris, Iris pallida Lam.</title>
        <authorList>
            <person name="Bruccoleri R.E."/>
            <person name="Oakeley E.J."/>
            <person name="Faust A.M.E."/>
            <person name="Altorfer M."/>
            <person name="Dessus-Babus S."/>
            <person name="Burckhardt D."/>
            <person name="Oertli M."/>
            <person name="Naumann U."/>
            <person name="Petersen F."/>
            <person name="Wong J."/>
        </authorList>
    </citation>
    <scope>NUCLEOTIDE SEQUENCE</scope>
    <source>
        <strain evidence="1">GSM-AAB239-AS_SAM_17_03QT</strain>
    </source>
</reference>
<evidence type="ECO:0000313" key="2">
    <source>
        <dbReference type="Proteomes" id="UP001140949"/>
    </source>
</evidence>
<proteinExistence type="predicted"/>
<protein>
    <submittedName>
        <fullName evidence="1">Uncharacterized protein</fullName>
    </submittedName>
</protein>
<sequence length="52" mass="5978">MRTGRTLGLTVNSCMLENLTVSSVTWSWMRHDRDIGWGKHFLVVWASIALPF</sequence>
<keyword evidence="2" id="KW-1185">Reference proteome</keyword>
<dbReference type="AlphaFoldDB" id="A0AAX6I9K2"/>
<comment type="caution">
    <text evidence="1">The sequence shown here is derived from an EMBL/GenBank/DDBJ whole genome shotgun (WGS) entry which is preliminary data.</text>
</comment>
<gene>
    <name evidence="1" type="ORF">M6B38_268390</name>
</gene>
<accession>A0AAX6I9K2</accession>
<organism evidence="1 2">
    <name type="scientific">Iris pallida</name>
    <name type="common">Sweet iris</name>
    <dbReference type="NCBI Taxonomy" id="29817"/>
    <lineage>
        <taxon>Eukaryota</taxon>
        <taxon>Viridiplantae</taxon>
        <taxon>Streptophyta</taxon>
        <taxon>Embryophyta</taxon>
        <taxon>Tracheophyta</taxon>
        <taxon>Spermatophyta</taxon>
        <taxon>Magnoliopsida</taxon>
        <taxon>Liliopsida</taxon>
        <taxon>Asparagales</taxon>
        <taxon>Iridaceae</taxon>
        <taxon>Iridoideae</taxon>
        <taxon>Irideae</taxon>
        <taxon>Iris</taxon>
    </lineage>
</organism>
<dbReference type="Proteomes" id="UP001140949">
    <property type="component" value="Unassembled WGS sequence"/>
</dbReference>
<evidence type="ECO:0000313" key="1">
    <source>
        <dbReference type="EMBL" id="KAJ6849718.1"/>
    </source>
</evidence>
<name>A0AAX6I9K2_IRIPA</name>
<dbReference type="EMBL" id="JANAVB010003400">
    <property type="protein sequence ID" value="KAJ6849718.1"/>
    <property type="molecule type" value="Genomic_DNA"/>
</dbReference>
<reference evidence="1" key="2">
    <citation type="submission" date="2023-04" db="EMBL/GenBank/DDBJ databases">
        <authorList>
            <person name="Bruccoleri R.E."/>
            <person name="Oakeley E.J."/>
            <person name="Faust A.-M."/>
            <person name="Dessus-Babus S."/>
            <person name="Altorfer M."/>
            <person name="Burckhardt D."/>
            <person name="Oertli M."/>
            <person name="Naumann U."/>
            <person name="Petersen F."/>
            <person name="Wong J."/>
        </authorList>
    </citation>
    <scope>NUCLEOTIDE SEQUENCE</scope>
    <source>
        <strain evidence="1">GSM-AAB239-AS_SAM_17_03QT</strain>
        <tissue evidence="1">Leaf</tissue>
    </source>
</reference>